<keyword evidence="10" id="KW-1185">Reference proteome</keyword>
<feature type="domain" description="CCDC113/CCDC96 coiled-coil" evidence="8">
    <location>
        <begin position="193"/>
        <end position="361"/>
    </location>
</feature>
<name>D8S720_SELML</name>
<evidence type="ECO:0000256" key="7">
    <source>
        <dbReference type="SAM" id="Coils"/>
    </source>
</evidence>
<keyword evidence="2" id="KW-0970">Cilium biogenesis/degradation</keyword>
<gene>
    <name evidence="9" type="ORF">SELMODRAFT_418865</name>
</gene>
<evidence type="ECO:0000256" key="1">
    <source>
        <dbReference type="ARBA" id="ARBA00004138"/>
    </source>
</evidence>
<dbReference type="GO" id="GO:0036064">
    <property type="term" value="C:ciliary basal body"/>
    <property type="evidence" value="ECO:0000318"/>
    <property type="project" value="GO_Central"/>
</dbReference>
<dbReference type="STRING" id="88036.D8S720"/>
<evidence type="ECO:0000313" key="10">
    <source>
        <dbReference type="Proteomes" id="UP000001514"/>
    </source>
</evidence>
<organism evidence="10">
    <name type="scientific">Selaginella moellendorffii</name>
    <name type="common">Spikemoss</name>
    <dbReference type="NCBI Taxonomy" id="88036"/>
    <lineage>
        <taxon>Eukaryota</taxon>
        <taxon>Viridiplantae</taxon>
        <taxon>Streptophyta</taxon>
        <taxon>Embryophyta</taxon>
        <taxon>Tracheophyta</taxon>
        <taxon>Lycopodiopsida</taxon>
        <taxon>Selaginellales</taxon>
        <taxon>Selaginellaceae</taxon>
        <taxon>Selaginella</taxon>
    </lineage>
</organism>
<dbReference type="PANTHER" id="PTHR15654:SF2">
    <property type="entry name" value="COILED-COIL DOMAIN-CONTAINING PROTEIN 113"/>
    <property type="match status" value="1"/>
</dbReference>
<dbReference type="KEGG" id="smo:SELMODRAFT_418865"/>
<comment type="subcellular location">
    <subcellularLocation>
        <location evidence="1">Cell projection</location>
        <location evidence="1">Cilium</location>
    </subcellularLocation>
</comment>
<keyword evidence="3 7" id="KW-0175">Coiled coil</keyword>
<proteinExistence type="inferred from homology"/>
<accession>D8S720</accession>
<evidence type="ECO:0000256" key="2">
    <source>
        <dbReference type="ARBA" id="ARBA00022794"/>
    </source>
</evidence>
<dbReference type="InParanoid" id="D8S720"/>
<evidence type="ECO:0000259" key="8">
    <source>
        <dbReference type="Pfam" id="PF13870"/>
    </source>
</evidence>
<dbReference type="OrthoDB" id="10259713at2759"/>
<dbReference type="EMBL" id="GL377605">
    <property type="protein sequence ID" value="EFJ19671.1"/>
    <property type="molecule type" value="Genomic_DNA"/>
</dbReference>
<evidence type="ECO:0000256" key="5">
    <source>
        <dbReference type="ARBA" id="ARBA00044506"/>
    </source>
</evidence>
<sequence length="386" mass="44429">MADLEVEERAKQLSELHRQQMFIRVENAMLSEHLSRVVVARKSSLQLHLESMEKEQEEKEKAEAEEKAKAAAAAARAASEVAADQPARGGVRFSQVAAKPQEMVVLTLSPEEKLEIVDEECLFQRQYIEKIKVEQDRILDDLRAVLNAAKHRVAEFRKDRVDFNRDVLLLAQLNPVNKPYSEDILRFIVDKNRRKKNLRDNVLAKNARAKTERNSLLKQFGSKKDLEEILHVVDFDELKIVNGQLNARMRERVKEIRRLKRLIKSTLQVLENTLEMLSYAHDQGLRMKQSLTDRFPLVNSADGFIMAERVQRRKLHDAVIIALQNQDGPPQPTAMDYMKARNKAFGLRKEIKTWIGKVEIADLTRQELEKSLTLVHKDMASRGVTA</sequence>
<dbReference type="Proteomes" id="UP000001514">
    <property type="component" value="Unassembled WGS sequence"/>
</dbReference>
<dbReference type="GO" id="GO:0005930">
    <property type="term" value="C:axoneme"/>
    <property type="evidence" value="ECO:0000318"/>
    <property type="project" value="GO_Central"/>
</dbReference>
<evidence type="ECO:0000256" key="6">
    <source>
        <dbReference type="ARBA" id="ARBA00044798"/>
    </source>
</evidence>
<dbReference type="Pfam" id="PF13870">
    <property type="entry name" value="CCDC113_CCDC96_CC"/>
    <property type="match status" value="1"/>
</dbReference>
<dbReference type="InterPro" id="IPR051885">
    <property type="entry name" value="CC_CF"/>
</dbReference>
<protein>
    <recommendedName>
        <fullName evidence="6">Cilia- and flagella-associated protein 263</fullName>
    </recommendedName>
</protein>
<dbReference type="OMA" id="NPVNKPY"/>
<dbReference type="AlphaFoldDB" id="D8S720"/>
<keyword evidence="4" id="KW-0966">Cell projection</keyword>
<dbReference type="InterPro" id="IPR025254">
    <property type="entry name" value="CCDC113/CCDC96_CC"/>
</dbReference>
<evidence type="ECO:0000256" key="4">
    <source>
        <dbReference type="ARBA" id="ARBA00023273"/>
    </source>
</evidence>
<dbReference type="GO" id="GO:0060271">
    <property type="term" value="P:cilium assembly"/>
    <property type="evidence" value="ECO:0000318"/>
    <property type="project" value="GO_Central"/>
</dbReference>
<evidence type="ECO:0000256" key="3">
    <source>
        <dbReference type="ARBA" id="ARBA00023054"/>
    </source>
</evidence>
<dbReference type="eggNOG" id="ENOG502QU7J">
    <property type="taxonomic scope" value="Eukaryota"/>
</dbReference>
<comment type="similarity">
    <text evidence="5">Belongs to the CFAP263 family.</text>
</comment>
<feature type="coiled-coil region" evidence="7">
    <location>
        <begin position="42"/>
        <end position="81"/>
    </location>
</feature>
<evidence type="ECO:0000313" key="9">
    <source>
        <dbReference type="EMBL" id="EFJ19671.1"/>
    </source>
</evidence>
<dbReference type="HOGENOM" id="CLU_716474_0_0_1"/>
<dbReference type="PANTHER" id="PTHR15654">
    <property type="entry name" value="COILED-COIL DOMAIN-CONTAINING PROTEIN 113-RELATED"/>
    <property type="match status" value="1"/>
</dbReference>
<reference evidence="9 10" key="1">
    <citation type="journal article" date="2011" name="Science">
        <title>The Selaginella genome identifies genetic changes associated with the evolution of vascular plants.</title>
        <authorList>
            <person name="Banks J.A."/>
            <person name="Nishiyama T."/>
            <person name="Hasebe M."/>
            <person name="Bowman J.L."/>
            <person name="Gribskov M."/>
            <person name="dePamphilis C."/>
            <person name="Albert V.A."/>
            <person name="Aono N."/>
            <person name="Aoyama T."/>
            <person name="Ambrose B.A."/>
            <person name="Ashton N.W."/>
            <person name="Axtell M.J."/>
            <person name="Barker E."/>
            <person name="Barker M.S."/>
            <person name="Bennetzen J.L."/>
            <person name="Bonawitz N.D."/>
            <person name="Chapple C."/>
            <person name="Cheng C."/>
            <person name="Correa L.G."/>
            <person name="Dacre M."/>
            <person name="DeBarry J."/>
            <person name="Dreyer I."/>
            <person name="Elias M."/>
            <person name="Engstrom E.M."/>
            <person name="Estelle M."/>
            <person name="Feng L."/>
            <person name="Finet C."/>
            <person name="Floyd S.K."/>
            <person name="Frommer W.B."/>
            <person name="Fujita T."/>
            <person name="Gramzow L."/>
            <person name="Gutensohn M."/>
            <person name="Harholt J."/>
            <person name="Hattori M."/>
            <person name="Heyl A."/>
            <person name="Hirai T."/>
            <person name="Hiwatashi Y."/>
            <person name="Ishikawa M."/>
            <person name="Iwata M."/>
            <person name="Karol K.G."/>
            <person name="Koehler B."/>
            <person name="Kolukisaoglu U."/>
            <person name="Kubo M."/>
            <person name="Kurata T."/>
            <person name="Lalonde S."/>
            <person name="Li K."/>
            <person name="Li Y."/>
            <person name="Litt A."/>
            <person name="Lyons E."/>
            <person name="Manning G."/>
            <person name="Maruyama T."/>
            <person name="Michael T.P."/>
            <person name="Mikami K."/>
            <person name="Miyazaki S."/>
            <person name="Morinaga S."/>
            <person name="Murata T."/>
            <person name="Mueller-Roeber B."/>
            <person name="Nelson D.R."/>
            <person name="Obara M."/>
            <person name="Oguri Y."/>
            <person name="Olmstead R.G."/>
            <person name="Onodera N."/>
            <person name="Petersen B.L."/>
            <person name="Pils B."/>
            <person name="Prigge M."/>
            <person name="Rensing S.A."/>
            <person name="Riano-Pachon D.M."/>
            <person name="Roberts A.W."/>
            <person name="Sato Y."/>
            <person name="Scheller H.V."/>
            <person name="Schulz B."/>
            <person name="Schulz C."/>
            <person name="Shakirov E.V."/>
            <person name="Shibagaki N."/>
            <person name="Shinohara N."/>
            <person name="Shippen D.E."/>
            <person name="Soerensen I."/>
            <person name="Sotooka R."/>
            <person name="Sugimoto N."/>
            <person name="Sugita M."/>
            <person name="Sumikawa N."/>
            <person name="Tanurdzic M."/>
            <person name="Theissen G."/>
            <person name="Ulvskov P."/>
            <person name="Wakazuki S."/>
            <person name="Weng J.K."/>
            <person name="Willats W.W."/>
            <person name="Wipf D."/>
            <person name="Wolf P.G."/>
            <person name="Yang L."/>
            <person name="Zimmer A.D."/>
            <person name="Zhu Q."/>
            <person name="Mitros T."/>
            <person name="Hellsten U."/>
            <person name="Loque D."/>
            <person name="Otillar R."/>
            <person name="Salamov A."/>
            <person name="Schmutz J."/>
            <person name="Shapiro H."/>
            <person name="Lindquist E."/>
            <person name="Lucas S."/>
            <person name="Rokhsar D."/>
            <person name="Grigoriev I.V."/>
        </authorList>
    </citation>
    <scope>NUCLEOTIDE SEQUENCE [LARGE SCALE GENOMIC DNA]</scope>
</reference>
<dbReference type="Gramene" id="EFJ19671">
    <property type="protein sequence ID" value="EFJ19671"/>
    <property type="gene ID" value="SELMODRAFT_418865"/>
</dbReference>